<sequence length="49" mass="5551">MPSVAQDWLVAFEEQFDRLFRAGEVVVVAGPEIVEQRRQGRRAQGYGMA</sequence>
<dbReference type="AlphaFoldDB" id="A0A7K1T651"/>
<proteinExistence type="predicted"/>
<comment type="caution">
    <text evidence="1">The sequence shown here is derived from an EMBL/GenBank/DDBJ whole genome shotgun (WGS) entry which is preliminary data.</text>
</comment>
<keyword evidence="2" id="KW-1185">Reference proteome</keyword>
<dbReference type="EMBL" id="WPOO01000012">
    <property type="protein sequence ID" value="MVN59125.1"/>
    <property type="molecule type" value="Genomic_DNA"/>
</dbReference>
<evidence type="ECO:0000313" key="2">
    <source>
        <dbReference type="Proteomes" id="UP000488839"/>
    </source>
</evidence>
<dbReference type="Proteomes" id="UP000488839">
    <property type="component" value="Unassembled WGS sequence"/>
</dbReference>
<reference evidence="1 2" key="1">
    <citation type="submission" date="2019-11" db="EMBL/GenBank/DDBJ databases">
        <title>Whole genome shotgun sequencing (WGS) data from Adlercreutzia equolifaciens ResAG-91, Eggerthella lenta MRI-F36, MRI-F37, MRI-F40, ResAG-49, ResAG-88, ResAG-121, ResAG-145, and Gordonibacter sp. ResAG-5, ResAG-26, ResAG-43, ResAG-50, ResAG-59.</title>
        <authorList>
            <person name="Stoll D.A."/>
            <person name="Danylec N."/>
            <person name="Franz C.M.A.P."/>
            <person name="Huch M."/>
        </authorList>
    </citation>
    <scope>NUCLEOTIDE SEQUENCE [LARGE SCALE GENOMIC DNA]</scope>
    <source>
        <strain evidence="1 2">ResAG-91</strain>
    </source>
</reference>
<gene>
    <name evidence="1" type="ORF">GO707_07810</name>
</gene>
<name>A0A7K1T651_9ACTN</name>
<dbReference type="RefSeq" id="WP_157012722.1">
    <property type="nucleotide sequence ID" value="NZ_JARFIT010000005.1"/>
</dbReference>
<organism evidence="1 2">
    <name type="scientific">Adlercreutzia rubneri</name>
    <dbReference type="NCBI Taxonomy" id="2916441"/>
    <lineage>
        <taxon>Bacteria</taxon>
        <taxon>Bacillati</taxon>
        <taxon>Actinomycetota</taxon>
        <taxon>Coriobacteriia</taxon>
        <taxon>Eggerthellales</taxon>
        <taxon>Eggerthellaceae</taxon>
        <taxon>Adlercreutzia</taxon>
    </lineage>
</organism>
<accession>A0A7K1T651</accession>
<protein>
    <submittedName>
        <fullName evidence="1">Uncharacterized protein</fullName>
    </submittedName>
</protein>
<evidence type="ECO:0000313" key="1">
    <source>
        <dbReference type="EMBL" id="MVN59125.1"/>
    </source>
</evidence>